<feature type="transmembrane region" description="Helical" evidence="1">
    <location>
        <begin position="46"/>
        <end position="64"/>
    </location>
</feature>
<keyword evidence="1" id="KW-1133">Transmembrane helix</keyword>
<gene>
    <name evidence="2" type="ORF">C3L24_04225</name>
</gene>
<keyword evidence="1" id="KW-0472">Membrane</keyword>
<dbReference type="Proteomes" id="UP000250928">
    <property type="component" value="Unassembled WGS sequence"/>
</dbReference>
<reference evidence="2 3" key="1">
    <citation type="submission" date="2018-01" db="EMBL/GenBank/DDBJ databases">
        <title>Novel co-symbiosis in the lucinid bivalve Phacoides pectinatus.</title>
        <authorList>
            <person name="Lim S.J."/>
            <person name="Davis B.G."/>
            <person name="Gill D.E."/>
            <person name="Engel A.S."/>
            <person name="Anderson L.C."/>
            <person name="Campbell B.J."/>
        </authorList>
    </citation>
    <scope>NUCLEOTIDE SEQUENCE [LARGE SCALE GENOMIC DNA]</scope>
    <source>
        <strain evidence="2">N3_P5</strain>
    </source>
</reference>
<sequence>MKIAIGEEVRKRAKLPHDLYMTNMFLLNIPMVAATLAYTIGGNPVLVWAVLGALLCSLGVIGYIRWRAGRIDPAGDWFTAVHWRLSARRGNLLLIGYLATGLIIGLGVLVGSASADPNMRTILLTIFTRIGIVPGLVLILVTTILEGQAMHLVNNGIVPRRLAERHPPPPGTEILDEASE</sequence>
<protein>
    <submittedName>
        <fullName evidence="2">Uncharacterized protein</fullName>
    </submittedName>
</protein>
<evidence type="ECO:0000313" key="3">
    <source>
        <dbReference type="Proteomes" id="UP000250928"/>
    </source>
</evidence>
<organism evidence="2 3">
    <name type="scientific">Candidatus Sedimenticola endophacoides</name>
    <dbReference type="NCBI Taxonomy" id="2548426"/>
    <lineage>
        <taxon>Bacteria</taxon>
        <taxon>Pseudomonadati</taxon>
        <taxon>Pseudomonadota</taxon>
        <taxon>Gammaproteobacteria</taxon>
        <taxon>Chromatiales</taxon>
        <taxon>Sedimenticolaceae</taxon>
        <taxon>Sedimenticola</taxon>
    </lineage>
</organism>
<proteinExistence type="predicted"/>
<evidence type="ECO:0000313" key="2">
    <source>
        <dbReference type="EMBL" id="PUE03740.1"/>
    </source>
</evidence>
<comment type="caution">
    <text evidence="2">The sequence shown here is derived from an EMBL/GenBank/DDBJ whole genome shotgun (WGS) entry which is preliminary data.</text>
</comment>
<feature type="transmembrane region" description="Helical" evidence="1">
    <location>
        <begin position="20"/>
        <end position="40"/>
    </location>
</feature>
<evidence type="ECO:0000256" key="1">
    <source>
        <dbReference type="SAM" id="Phobius"/>
    </source>
</evidence>
<name>A0A6N4DUZ1_9GAMM</name>
<accession>A0A6N4DUZ1</accession>
<dbReference type="AlphaFoldDB" id="A0A6N4DUZ1"/>
<feature type="transmembrane region" description="Helical" evidence="1">
    <location>
        <begin position="92"/>
        <end position="110"/>
    </location>
</feature>
<keyword evidence="1" id="KW-0812">Transmembrane</keyword>
<dbReference type="EMBL" id="PQCO01000150">
    <property type="protein sequence ID" value="PUE03740.1"/>
    <property type="molecule type" value="Genomic_DNA"/>
</dbReference>
<feature type="transmembrane region" description="Helical" evidence="1">
    <location>
        <begin position="122"/>
        <end position="145"/>
    </location>
</feature>